<dbReference type="InterPro" id="IPR004629">
    <property type="entry name" value="WecG_TagA_CpsF"/>
</dbReference>
<gene>
    <name evidence="3" type="ORF">SAMN05421762_3888</name>
</gene>
<evidence type="ECO:0000256" key="2">
    <source>
        <dbReference type="ARBA" id="ARBA00022679"/>
    </source>
</evidence>
<evidence type="ECO:0000256" key="1">
    <source>
        <dbReference type="ARBA" id="ARBA00022676"/>
    </source>
</evidence>
<dbReference type="NCBIfam" id="TIGR00696">
    <property type="entry name" value="wecG_tagA_cpsF"/>
    <property type="match status" value="1"/>
</dbReference>
<dbReference type="Pfam" id="PF03808">
    <property type="entry name" value="Glyco_tran_WecG"/>
    <property type="match status" value="1"/>
</dbReference>
<dbReference type="RefSeq" id="WP_244525695.1">
    <property type="nucleotide sequence ID" value="NZ_FOLX01000008.1"/>
</dbReference>
<dbReference type="STRING" id="517719.SAMN05421762_3888"/>
<dbReference type="AlphaFoldDB" id="A0A1I1R1P8"/>
<evidence type="ECO:0000313" key="3">
    <source>
        <dbReference type="EMBL" id="SFD28341.1"/>
    </source>
</evidence>
<dbReference type="CDD" id="cd06533">
    <property type="entry name" value="Glyco_transf_WecG_TagA"/>
    <property type="match status" value="1"/>
</dbReference>
<organism evidence="3 4">
    <name type="scientific">Pseudooceanicola nitratireducens</name>
    <dbReference type="NCBI Taxonomy" id="517719"/>
    <lineage>
        <taxon>Bacteria</taxon>
        <taxon>Pseudomonadati</taxon>
        <taxon>Pseudomonadota</taxon>
        <taxon>Alphaproteobacteria</taxon>
        <taxon>Rhodobacterales</taxon>
        <taxon>Paracoccaceae</taxon>
        <taxon>Pseudooceanicola</taxon>
    </lineage>
</organism>
<keyword evidence="2" id="KW-0808">Transferase</keyword>
<protein>
    <submittedName>
        <fullName evidence="3">Polymer biosynthesis protein, WecB/TagA/CpsF family</fullName>
    </submittedName>
</protein>
<dbReference type="PANTHER" id="PTHR34136:SF1">
    <property type="entry name" value="UDP-N-ACETYL-D-MANNOSAMINURONIC ACID TRANSFERASE"/>
    <property type="match status" value="1"/>
</dbReference>
<keyword evidence="4" id="KW-1185">Reference proteome</keyword>
<dbReference type="Proteomes" id="UP000231644">
    <property type="component" value="Unassembled WGS sequence"/>
</dbReference>
<dbReference type="PANTHER" id="PTHR34136">
    <property type="match status" value="1"/>
</dbReference>
<sequence length="240" mass="25807">MRITVPTRKELLEDLGGRMERKEGFTLATLNLDHAVKLKSDPAFRGAYLAQSHVVADGNPIVWLCRLAGYRVELIPGSELVQPLCALAAQTGRGVALFGSTQDSLDLAATRLEAQHPGLKVVSKISPPMGFDPDSDDAARLLGELRESGAGLCFLALGAPKQERLAARAAELVPGCGFASVGAGVDFIAGHQTRAPAWVRRIAMEWFWRMMGNPRRMAARYGACFAILPELGATAVRDRG</sequence>
<accession>A0A1I1R1P8</accession>
<name>A0A1I1R1P8_9RHOB</name>
<proteinExistence type="predicted"/>
<dbReference type="GO" id="GO:0016758">
    <property type="term" value="F:hexosyltransferase activity"/>
    <property type="evidence" value="ECO:0007669"/>
    <property type="project" value="TreeGrafter"/>
</dbReference>
<keyword evidence="1" id="KW-0328">Glycosyltransferase</keyword>
<dbReference type="EMBL" id="FOLX01000008">
    <property type="protein sequence ID" value="SFD28341.1"/>
    <property type="molecule type" value="Genomic_DNA"/>
</dbReference>
<evidence type="ECO:0000313" key="4">
    <source>
        <dbReference type="Proteomes" id="UP000231644"/>
    </source>
</evidence>
<reference evidence="3 4" key="1">
    <citation type="submission" date="2016-10" db="EMBL/GenBank/DDBJ databases">
        <authorList>
            <person name="de Groot N.N."/>
        </authorList>
    </citation>
    <scope>NUCLEOTIDE SEQUENCE [LARGE SCALE GENOMIC DNA]</scope>
    <source>
        <strain evidence="3 4">DSM 29619</strain>
    </source>
</reference>